<dbReference type="AlphaFoldDB" id="M2Q8C5"/>
<dbReference type="PANTHER" id="PTHR23542:SF1">
    <property type="entry name" value="MAJOR FACILITATOR SUPERFAMILY (MFS) PROFILE DOMAIN-CONTAINING PROTEIN"/>
    <property type="match status" value="1"/>
</dbReference>
<feature type="transmembrane region" description="Helical" evidence="5">
    <location>
        <begin position="306"/>
        <end position="328"/>
    </location>
</feature>
<evidence type="ECO:0000256" key="3">
    <source>
        <dbReference type="ARBA" id="ARBA00022989"/>
    </source>
</evidence>
<reference evidence="7 8" key="1">
    <citation type="submission" date="2012-10" db="EMBL/GenBank/DDBJ databases">
        <title>Genome assembly of Amycolatopsis azurea DSM 43854.</title>
        <authorList>
            <person name="Khatri I."/>
            <person name="Kaur I."/>
            <person name="Subramanian S."/>
            <person name="Mayilraj S."/>
        </authorList>
    </citation>
    <scope>NUCLEOTIDE SEQUENCE [LARGE SCALE GENOMIC DNA]</scope>
    <source>
        <strain evidence="7 8">DSM 43854</strain>
    </source>
</reference>
<dbReference type="PATRIC" id="fig|1238180.3.peg.7928"/>
<evidence type="ECO:0000313" key="7">
    <source>
        <dbReference type="EMBL" id="EMD22357.1"/>
    </source>
</evidence>
<feature type="transmembrane region" description="Helical" evidence="5">
    <location>
        <begin position="175"/>
        <end position="193"/>
    </location>
</feature>
<evidence type="ECO:0000256" key="5">
    <source>
        <dbReference type="SAM" id="Phobius"/>
    </source>
</evidence>
<feature type="transmembrane region" description="Helical" evidence="5">
    <location>
        <begin position="372"/>
        <end position="393"/>
    </location>
</feature>
<dbReference type="EMBL" id="ANMG01000098">
    <property type="protein sequence ID" value="EMD22357.1"/>
    <property type="molecule type" value="Genomic_DNA"/>
</dbReference>
<dbReference type="Proteomes" id="UP000014137">
    <property type="component" value="Unassembled WGS sequence"/>
</dbReference>
<keyword evidence="3 5" id="KW-1133">Transmembrane helix</keyword>
<dbReference type="PANTHER" id="PTHR23542">
    <property type="match status" value="1"/>
</dbReference>
<sequence length="405" mass="41263">MECVVAGRYRELFSAKGALAFSAAGLVARIPVPMVGIGIIAMLARTRGDYALAGLVSAAFTLSMALLGPQVSRLVDRRGQGRILLPVTGVSVLALGALLLCARFGAPAWTLFVCAILAGFMPSMAAMVRARWSELYRGSPRLHTAFALESVVDELTFVIGPALSVALSTTVFPEAGPLVALVLLSVGVLLFVARRDTEPRVLPSSGPAGSSAIRLGAVRVLVLTLVAGGVIVGTVDVVSVAFAERAGAPSAAGVVVSVYAVGSAISGLVFGTLKPTMAPPRSLLIGTAGTAASAVPLLVVDGVIGLCVVVFVAGLFFSPTMIVVMGMIEQVVPAEKLTEGMTWAITGLSIGVALGAAVSGEAVDRFGPDGGFTVAVVAGGLIILIALLSYPLLSRKTTIREGVTR</sequence>
<accession>M2Q8C5</accession>
<dbReference type="Pfam" id="PF07690">
    <property type="entry name" value="MFS_1"/>
    <property type="match status" value="2"/>
</dbReference>
<feature type="transmembrane region" description="Helical" evidence="5">
    <location>
        <begin position="340"/>
        <end position="360"/>
    </location>
</feature>
<dbReference type="GO" id="GO:0005886">
    <property type="term" value="C:plasma membrane"/>
    <property type="evidence" value="ECO:0007669"/>
    <property type="project" value="UniProtKB-SubCell"/>
</dbReference>
<dbReference type="InterPro" id="IPR036259">
    <property type="entry name" value="MFS_trans_sf"/>
</dbReference>
<feature type="transmembrane region" description="Helical" evidence="5">
    <location>
        <begin position="220"/>
        <end position="242"/>
    </location>
</feature>
<evidence type="ECO:0000256" key="1">
    <source>
        <dbReference type="ARBA" id="ARBA00004651"/>
    </source>
</evidence>
<feature type="transmembrane region" description="Helical" evidence="5">
    <location>
        <begin position="50"/>
        <end position="71"/>
    </location>
</feature>
<protein>
    <submittedName>
        <fullName evidence="7">ABC transporter, permease protein</fullName>
    </submittedName>
</protein>
<feature type="transmembrane region" description="Helical" evidence="5">
    <location>
        <begin position="108"/>
        <end position="130"/>
    </location>
</feature>
<dbReference type="SUPFAM" id="SSF103473">
    <property type="entry name" value="MFS general substrate transporter"/>
    <property type="match status" value="1"/>
</dbReference>
<evidence type="ECO:0000259" key="6">
    <source>
        <dbReference type="PROSITE" id="PS50850"/>
    </source>
</evidence>
<feature type="transmembrane region" description="Helical" evidence="5">
    <location>
        <begin position="282"/>
        <end position="300"/>
    </location>
</feature>
<keyword evidence="2 5" id="KW-0812">Transmembrane</keyword>
<dbReference type="InterPro" id="IPR011701">
    <property type="entry name" value="MFS"/>
</dbReference>
<feature type="domain" description="Major facilitator superfamily (MFS) profile" evidence="6">
    <location>
        <begin position="217"/>
        <end position="405"/>
    </location>
</feature>
<evidence type="ECO:0000313" key="8">
    <source>
        <dbReference type="Proteomes" id="UP000014137"/>
    </source>
</evidence>
<dbReference type="PROSITE" id="PS50850">
    <property type="entry name" value="MFS"/>
    <property type="match status" value="1"/>
</dbReference>
<feature type="transmembrane region" description="Helical" evidence="5">
    <location>
        <begin position="248"/>
        <end position="270"/>
    </location>
</feature>
<gene>
    <name evidence="7" type="ORF">C791_8542</name>
</gene>
<dbReference type="GO" id="GO:0022857">
    <property type="term" value="F:transmembrane transporter activity"/>
    <property type="evidence" value="ECO:0007669"/>
    <property type="project" value="InterPro"/>
</dbReference>
<dbReference type="Gene3D" id="1.20.1250.20">
    <property type="entry name" value="MFS general substrate transporter like domains"/>
    <property type="match status" value="2"/>
</dbReference>
<feature type="transmembrane region" description="Helical" evidence="5">
    <location>
        <begin position="18"/>
        <end position="44"/>
    </location>
</feature>
<feature type="transmembrane region" description="Helical" evidence="5">
    <location>
        <begin position="83"/>
        <end position="102"/>
    </location>
</feature>
<proteinExistence type="predicted"/>
<evidence type="ECO:0000256" key="4">
    <source>
        <dbReference type="ARBA" id="ARBA00023136"/>
    </source>
</evidence>
<organism evidence="7 8">
    <name type="scientific">Amycolatopsis azurea DSM 43854</name>
    <dbReference type="NCBI Taxonomy" id="1238180"/>
    <lineage>
        <taxon>Bacteria</taxon>
        <taxon>Bacillati</taxon>
        <taxon>Actinomycetota</taxon>
        <taxon>Actinomycetes</taxon>
        <taxon>Pseudonocardiales</taxon>
        <taxon>Pseudonocardiaceae</taxon>
        <taxon>Amycolatopsis</taxon>
    </lineage>
</organism>
<comment type="caution">
    <text evidence="7">The sequence shown here is derived from an EMBL/GenBank/DDBJ whole genome shotgun (WGS) entry which is preliminary data.</text>
</comment>
<keyword evidence="4 5" id="KW-0472">Membrane</keyword>
<evidence type="ECO:0000256" key="2">
    <source>
        <dbReference type="ARBA" id="ARBA00022692"/>
    </source>
</evidence>
<dbReference type="InterPro" id="IPR020846">
    <property type="entry name" value="MFS_dom"/>
</dbReference>
<name>M2Q8C5_9PSEU</name>
<comment type="subcellular location">
    <subcellularLocation>
        <location evidence="1">Cell membrane</location>
        <topology evidence="1">Multi-pass membrane protein</topology>
    </subcellularLocation>
</comment>